<dbReference type="AlphaFoldDB" id="A0A967KAT8"/>
<feature type="transmembrane region" description="Helical" evidence="1">
    <location>
        <begin position="176"/>
        <end position="196"/>
    </location>
</feature>
<evidence type="ECO:0000313" key="3">
    <source>
        <dbReference type="EMBL" id="NIA71818.1"/>
    </source>
</evidence>
<accession>A0A967KAT8</accession>
<evidence type="ECO:0000259" key="2">
    <source>
        <dbReference type="Pfam" id="PF25231"/>
    </source>
</evidence>
<feature type="transmembrane region" description="Helical" evidence="1">
    <location>
        <begin position="33"/>
        <end position="59"/>
    </location>
</feature>
<keyword evidence="4" id="KW-1185">Reference proteome</keyword>
<keyword evidence="1" id="KW-0472">Membrane</keyword>
<proteinExistence type="predicted"/>
<keyword evidence="1" id="KW-0812">Transmembrane</keyword>
<feature type="transmembrane region" description="Helical" evidence="1">
    <location>
        <begin position="136"/>
        <end position="155"/>
    </location>
</feature>
<feature type="transmembrane region" description="Helical" evidence="1">
    <location>
        <begin position="202"/>
        <end position="235"/>
    </location>
</feature>
<dbReference type="Proteomes" id="UP000761264">
    <property type="component" value="Unassembled WGS sequence"/>
</dbReference>
<reference evidence="3" key="1">
    <citation type="submission" date="2020-03" db="EMBL/GenBank/DDBJ databases">
        <title>Genome of Pelagibius litoralis DSM 21314T.</title>
        <authorList>
            <person name="Wang G."/>
        </authorList>
    </citation>
    <scope>NUCLEOTIDE SEQUENCE</scope>
    <source>
        <strain evidence="3">DSM 21314</strain>
    </source>
</reference>
<keyword evidence="1" id="KW-1133">Transmembrane helix</keyword>
<feature type="domain" description="DUF7847" evidence="2">
    <location>
        <begin position="70"/>
        <end position="233"/>
    </location>
</feature>
<organism evidence="3 4">
    <name type="scientific">Pelagibius litoralis</name>
    <dbReference type="NCBI Taxonomy" id="374515"/>
    <lineage>
        <taxon>Bacteria</taxon>
        <taxon>Pseudomonadati</taxon>
        <taxon>Pseudomonadota</taxon>
        <taxon>Alphaproteobacteria</taxon>
        <taxon>Rhodospirillales</taxon>
        <taxon>Rhodovibrionaceae</taxon>
        <taxon>Pelagibius</taxon>
    </lineage>
</organism>
<protein>
    <recommendedName>
        <fullName evidence="2">DUF7847 domain-containing protein</fullName>
    </recommendedName>
</protein>
<sequence>MIDSIITGSGSPATAISIGAVVKRTIGVVVANLVPFSILALVLHLPGLVLGYITLSSALSGEASSFSPLEIVFTVVSLVLSYLLMAAVVYGTVSHLRGRKAGLGEIVSRGLGAVLPIVVIAVAASILLGIGFALLIVPGVFLAVIFSVTVPAYVVERPGIVDSFKRSMELTQGNRWRVLGVLAIFIVALAVFGFVVDLVVGIVAAIGLGFTLILIVNYIVSALSSAVLAVAVAVLYHDLRVAKEGVNTEQIAAVFD</sequence>
<comment type="caution">
    <text evidence="3">The sequence shown here is derived from an EMBL/GenBank/DDBJ whole genome shotgun (WGS) entry which is preliminary data.</text>
</comment>
<dbReference type="RefSeq" id="WP_167230039.1">
    <property type="nucleotide sequence ID" value="NZ_JAAQPH010000026.1"/>
</dbReference>
<evidence type="ECO:0000256" key="1">
    <source>
        <dbReference type="SAM" id="Phobius"/>
    </source>
</evidence>
<gene>
    <name evidence="3" type="ORF">HBA54_24790</name>
</gene>
<name>A0A967KAT8_9PROT</name>
<dbReference type="EMBL" id="JAAQPH010000026">
    <property type="protein sequence ID" value="NIA71818.1"/>
    <property type="molecule type" value="Genomic_DNA"/>
</dbReference>
<feature type="transmembrane region" description="Helical" evidence="1">
    <location>
        <begin position="111"/>
        <end position="130"/>
    </location>
</feature>
<dbReference type="InterPro" id="IPR057169">
    <property type="entry name" value="DUF7847"/>
</dbReference>
<feature type="transmembrane region" description="Helical" evidence="1">
    <location>
        <begin position="71"/>
        <end position="90"/>
    </location>
</feature>
<dbReference type="Pfam" id="PF25231">
    <property type="entry name" value="DUF7847"/>
    <property type="match status" value="1"/>
</dbReference>
<evidence type="ECO:0000313" key="4">
    <source>
        <dbReference type="Proteomes" id="UP000761264"/>
    </source>
</evidence>